<organism evidence="1 2">
    <name type="scientific">Ideonella margarita</name>
    <dbReference type="NCBI Taxonomy" id="2984191"/>
    <lineage>
        <taxon>Bacteria</taxon>
        <taxon>Pseudomonadati</taxon>
        <taxon>Pseudomonadota</taxon>
        <taxon>Betaproteobacteria</taxon>
        <taxon>Burkholderiales</taxon>
        <taxon>Sphaerotilaceae</taxon>
        <taxon>Ideonella</taxon>
    </lineage>
</organism>
<name>A0ABU9C687_9BURK</name>
<proteinExistence type="predicted"/>
<evidence type="ECO:0000313" key="2">
    <source>
        <dbReference type="Proteomes" id="UP001379945"/>
    </source>
</evidence>
<evidence type="ECO:0000313" key="1">
    <source>
        <dbReference type="EMBL" id="MEK8047397.1"/>
    </source>
</evidence>
<dbReference type="EMBL" id="JBBUTI010000009">
    <property type="protein sequence ID" value="MEK8047397.1"/>
    <property type="molecule type" value="Genomic_DNA"/>
</dbReference>
<accession>A0ABU9C687</accession>
<reference evidence="1 2" key="1">
    <citation type="submission" date="2024-04" db="EMBL/GenBank/DDBJ databases">
        <title>Novel species of the genus Ideonella isolated from streams.</title>
        <authorList>
            <person name="Lu H."/>
        </authorList>
    </citation>
    <scope>NUCLEOTIDE SEQUENCE [LARGE SCALE GENOMIC DNA]</scope>
    <source>
        <strain evidence="1 2">LYT19W</strain>
    </source>
</reference>
<protein>
    <submittedName>
        <fullName evidence="1">Uncharacterized protein</fullName>
    </submittedName>
</protein>
<gene>
    <name evidence="1" type="ORF">AACH00_13630</name>
</gene>
<comment type="caution">
    <text evidence="1">The sequence shown here is derived from an EMBL/GenBank/DDBJ whole genome shotgun (WGS) entry which is preliminary data.</text>
</comment>
<sequence>MTNRHRRLVMTRFVPAAVLSLLNLSAKGEVAKGADRLPTPLSPMGDLGLVHELLVVIARTRSFNEVTRHLDEHATRPRRTELADWGAAYQIQQGAVSEILIRSERSAPGQRRADSNRVVAIEAIFQPNKVRLSDLEVKFGHWYRDPPDGQKVSLASAYFNAKLIDPKASYFLLATTGAAYEEALSASEHAQTLAATWSDDRYSSRGRPW</sequence>
<dbReference type="RefSeq" id="WP_341399705.1">
    <property type="nucleotide sequence ID" value="NZ_JBBUTI010000009.1"/>
</dbReference>
<dbReference type="Proteomes" id="UP001379945">
    <property type="component" value="Unassembled WGS sequence"/>
</dbReference>
<keyword evidence="2" id="KW-1185">Reference proteome</keyword>